<name>A0A9Q1BNG4_HOLLE</name>
<keyword evidence="3 8" id="KW-0479">Metal-binding</keyword>
<dbReference type="CDD" id="cd00156">
    <property type="entry name" value="REC"/>
    <property type="match status" value="1"/>
</dbReference>
<comment type="similarity">
    <text evidence="2">Belongs to the cyclic nucleotide phosphodiesterase family. PDE8 subfamily.</text>
</comment>
<dbReference type="PRINTS" id="PR00387">
    <property type="entry name" value="PDIESTERASE1"/>
</dbReference>
<dbReference type="InterPro" id="IPR036971">
    <property type="entry name" value="PDEase_catalytic_dom_sf"/>
</dbReference>
<evidence type="ECO:0000256" key="1">
    <source>
        <dbReference type="ARBA" id="ARBA00004703"/>
    </source>
</evidence>
<feature type="binding site" evidence="7">
    <location>
        <position position="761"/>
    </location>
    <ligand>
        <name>AMP</name>
        <dbReference type="ChEBI" id="CHEBI:456215"/>
    </ligand>
</feature>
<protein>
    <recommendedName>
        <fullName evidence="9">Phosphodiesterase</fullName>
        <ecNumber evidence="9">3.1.4.-</ecNumber>
    </recommendedName>
</protein>
<sequence length="868" mass="97611">MGCAPSITVSQSGVVYCRDSDETNSPRHSSFSQQQHIHIRTATKDVTAEAGTSLSGTTTVIYHGRKERRGTVSIEAETQTSRSSFTSMKGIGNEVKLGRMKLSQPTMQVMLVFSKEDTQSDGFQTACEKGGYKCSLFRNPGDALECYLEEQHDVIIIDHRNPKTIDAIALCRSLKATKPSEYTVIIAVTKKGNADKEEPSVMPLLSAGFSRRYQENPNVGNCLNELYQLEVGEVRSNFKLRATNCLFSALDNSSDAMEITNENHEVQYVNTAHEELTGYTYEDIRGKQTEDSPRSDKNKPELMDAIYAQLKKGKPWEGLLYCKRKNEESIPQNVLITPVYGHGGKVRHHVYHKRDPSPSQQSSSVFNQEIQHFDKINQDFQTGTGTFVRRQSASVARIHSMTIEAPITKVINIINAAQENSPVTVVQALDSVLEILRSSELYNPQLSSQQVREEDQVTSDLVGGLMSNNVSASMTSLNSPQHGCFHNKRRSSGPENASIKNFSNHSPATPPTHLSQAPQEVQKILEGEHLWKFNILLLERLTNHRPLTYLGLKIFSRFNVSGFLGVSEDVLRNWLQVIETNYHSSNPYHNSTHAADVLQATAYFLNKERLKNCFEPADQVACLVAAIVHDVDHPGRTNSFLCNAGSDLAILYNDTAVLESHHSALAFQLTTRDDSCNIFKELDREDYRAIRHSVIDMVLATEMTRHFEHLSKFVNCINKPGTRDGDDASSVQSGQSTPDTASLSTPENRALIRRMLIKCSDVANPTRPLDLCVAWANRISQEYFNQTDDEKRRGLPVVMPVFDRSTCSIPKSQISFIDYFIMDMFDAWDAFLDTQELMEHLKVNYSYWKEEDEKEKKKKSPDASEKKP</sequence>
<dbReference type="FunFam" id="1.10.1300.10:FF:000002">
    <property type="entry name" value="Phosphodiesterase"/>
    <property type="match status" value="1"/>
</dbReference>
<organism evidence="13 14">
    <name type="scientific">Holothuria leucospilota</name>
    <name type="common">Black long sea cucumber</name>
    <name type="synonym">Mertensiothuria leucospilota</name>
    <dbReference type="NCBI Taxonomy" id="206669"/>
    <lineage>
        <taxon>Eukaryota</taxon>
        <taxon>Metazoa</taxon>
        <taxon>Echinodermata</taxon>
        <taxon>Eleutherozoa</taxon>
        <taxon>Echinozoa</taxon>
        <taxon>Holothuroidea</taxon>
        <taxon>Aspidochirotacea</taxon>
        <taxon>Aspidochirotida</taxon>
        <taxon>Holothuriidae</taxon>
        <taxon>Holothuria</taxon>
    </lineage>
</organism>
<evidence type="ECO:0000256" key="5">
    <source>
        <dbReference type="ARBA" id="ARBA00023149"/>
    </source>
</evidence>
<dbReference type="InterPro" id="IPR035965">
    <property type="entry name" value="PAS-like_dom_sf"/>
</dbReference>
<evidence type="ECO:0000256" key="10">
    <source>
        <dbReference type="SAM" id="MobiDB-lite"/>
    </source>
</evidence>
<feature type="binding site" evidence="8">
    <location>
        <position position="630"/>
    </location>
    <ligand>
        <name>Zn(2+)</name>
        <dbReference type="ChEBI" id="CHEBI:29105"/>
        <label>2</label>
    </ligand>
</feature>
<dbReference type="SUPFAM" id="SSF52172">
    <property type="entry name" value="CheY-like"/>
    <property type="match status" value="1"/>
</dbReference>
<dbReference type="GO" id="GO:0046872">
    <property type="term" value="F:metal ion binding"/>
    <property type="evidence" value="ECO:0007669"/>
    <property type="project" value="UniProtKB-KW"/>
</dbReference>
<evidence type="ECO:0000313" key="13">
    <source>
        <dbReference type="EMBL" id="KAJ8029769.1"/>
    </source>
</evidence>
<evidence type="ECO:0000256" key="2">
    <source>
        <dbReference type="ARBA" id="ARBA00006437"/>
    </source>
</evidence>
<dbReference type="GO" id="GO:0007165">
    <property type="term" value="P:signal transduction"/>
    <property type="evidence" value="ECO:0007669"/>
    <property type="project" value="InterPro"/>
</dbReference>
<proteinExistence type="inferred from homology"/>
<dbReference type="OrthoDB" id="189220at2759"/>
<dbReference type="EC" id="3.1.4.-" evidence="9"/>
<dbReference type="AlphaFoldDB" id="A0A9Q1BNG4"/>
<dbReference type="PANTHER" id="PTHR11347">
    <property type="entry name" value="CYCLIC NUCLEOTIDE PHOSPHODIESTERASE"/>
    <property type="match status" value="1"/>
</dbReference>
<keyword evidence="4 9" id="KW-0378">Hydrolase</keyword>
<dbReference type="Gene3D" id="3.40.50.2300">
    <property type="match status" value="1"/>
</dbReference>
<dbReference type="SMART" id="SM00471">
    <property type="entry name" value="HDc"/>
    <property type="match status" value="1"/>
</dbReference>
<dbReference type="Gene3D" id="1.10.1300.10">
    <property type="entry name" value="3'5'-cyclic nucleotide phosphodiesterase, catalytic domain"/>
    <property type="match status" value="1"/>
</dbReference>
<keyword evidence="5" id="KW-0114">cAMP</keyword>
<dbReference type="InterPro" id="IPR002073">
    <property type="entry name" value="PDEase_catalytic_dom"/>
</dbReference>
<evidence type="ECO:0000256" key="4">
    <source>
        <dbReference type="ARBA" id="ARBA00022801"/>
    </source>
</evidence>
<feature type="compositionally biased region" description="Polar residues" evidence="10">
    <location>
        <begin position="729"/>
        <end position="745"/>
    </location>
</feature>
<evidence type="ECO:0000313" key="14">
    <source>
        <dbReference type="Proteomes" id="UP001152320"/>
    </source>
</evidence>
<evidence type="ECO:0000256" key="8">
    <source>
        <dbReference type="PIRSR" id="PIRSR623088-3"/>
    </source>
</evidence>
<feature type="binding site" evidence="8">
    <location>
        <position position="630"/>
    </location>
    <ligand>
        <name>Zn(2+)</name>
        <dbReference type="ChEBI" id="CHEBI:29105"/>
        <label>1</label>
    </ligand>
</feature>
<feature type="binding site" evidence="7">
    <location>
        <position position="813"/>
    </location>
    <ligand>
        <name>AMP</name>
        <dbReference type="ChEBI" id="CHEBI:456215"/>
    </ligand>
</feature>
<evidence type="ECO:0000256" key="3">
    <source>
        <dbReference type="ARBA" id="ARBA00022723"/>
    </source>
</evidence>
<evidence type="ECO:0000256" key="6">
    <source>
        <dbReference type="PIRSR" id="PIRSR623088-1"/>
    </source>
</evidence>
<dbReference type="Pfam" id="PF08629">
    <property type="entry name" value="PDE8"/>
    <property type="match status" value="1"/>
</dbReference>
<dbReference type="PROSITE" id="PS51845">
    <property type="entry name" value="PDEASE_I_2"/>
    <property type="match status" value="1"/>
</dbReference>
<feature type="domain" description="PDEase" evidence="12">
    <location>
        <begin position="506"/>
        <end position="855"/>
    </location>
</feature>
<feature type="region of interest" description="Disordered" evidence="10">
    <location>
        <begin position="477"/>
        <end position="518"/>
    </location>
</feature>
<dbReference type="PROSITE" id="PS00126">
    <property type="entry name" value="PDEASE_I_1"/>
    <property type="match status" value="1"/>
</dbReference>
<comment type="pathway">
    <text evidence="1">Purine metabolism; 3',5'-cyclic AMP degradation; AMP from 3',5'-cyclic AMP: step 1/1.</text>
</comment>
<feature type="region of interest" description="Disordered" evidence="10">
    <location>
        <begin position="849"/>
        <end position="868"/>
    </location>
</feature>
<dbReference type="Pfam" id="PF13426">
    <property type="entry name" value="PAS_9"/>
    <property type="match status" value="1"/>
</dbReference>
<evidence type="ECO:0000256" key="7">
    <source>
        <dbReference type="PIRSR" id="PIRSR623088-2"/>
    </source>
</evidence>
<dbReference type="PROSITE" id="PS50112">
    <property type="entry name" value="PAS"/>
    <property type="match status" value="1"/>
</dbReference>
<dbReference type="CDD" id="cd00077">
    <property type="entry name" value="HDc"/>
    <property type="match status" value="1"/>
</dbReference>
<dbReference type="SUPFAM" id="SSF109604">
    <property type="entry name" value="HD-domain/PDEase-like"/>
    <property type="match status" value="1"/>
</dbReference>
<dbReference type="InterPro" id="IPR000014">
    <property type="entry name" value="PAS"/>
</dbReference>
<evidence type="ECO:0000259" key="11">
    <source>
        <dbReference type="PROSITE" id="PS50112"/>
    </source>
</evidence>
<keyword evidence="14" id="KW-1185">Reference proteome</keyword>
<feature type="region of interest" description="Disordered" evidence="10">
    <location>
        <begin position="723"/>
        <end position="745"/>
    </location>
</feature>
<dbReference type="SUPFAM" id="SSF55785">
    <property type="entry name" value="PYP-like sensor domain (PAS domain)"/>
    <property type="match status" value="1"/>
</dbReference>
<gene>
    <name evidence="13" type="ORF">HOLleu_29247</name>
</gene>
<feature type="binding site" evidence="7">
    <location>
        <position position="630"/>
    </location>
    <ligand>
        <name>AMP</name>
        <dbReference type="ChEBI" id="CHEBI:456215"/>
    </ligand>
</feature>
<feature type="binding site" evidence="8">
    <location>
        <position position="761"/>
    </location>
    <ligand>
        <name>Zn(2+)</name>
        <dbReference type="ChEBI" id="CHEBI:29105"/>
        <label>1</label>
    </ligand>
</feature>
<feature type="domain" description="PAS" evidence="11">
    <location>
        <begin position="242"/>
        <end position="313"/>
    </location>
</feature>
<dbReference type="InterPro" id="IPR011006">
    <property type="entry name" value="CheY-like_superfamily"/>
</dbReference>
<feature type="binding site" evidence="7">
    <location>
        <begin position="589"/>
        <end position="593"/>
    </location>
    <ligand>
        <name>AMP</name>
        <dbReference type="ChEBI" id="CHEBI:456215"/>
    </ligand>
</feature>
<feature type="binding site" evidence="8">
    <location>
        <position position="629"/>
    </location>
    <ligand>
        <name>Zn(2+)</name>
        <dbReference type="ChEBI" id="CHEBI:29105"/>
        <label>1</label>
    </ligand>
</feature>
<dbReference type="CDD" id="cd00130">
    <property type="entry name" value="PAS"/>
    <property type="match status" value="1"/>
</dbReference>
<evidence type="ECO:0000256" key="9">
    <source>
        <dbReference type="RuleBase" id="RU363067"/>
    </source>
</evidence>
<dbReference type="InterPro" id="IPR023174">
    <property type="entry name" value="PDEase_CS"/>
</dbReference>
<dbReference type="InterPro" id="IPR023088">
    <property type="entry name" value="PDEase"/>
</dbReference>
<dbReference type="NCBIfam" id="TIGR00229">
    <property type="entry name" value="sensory_box"/>
    <property type="match status" value="1"/>
</dbReference>
<dbReference type="InterPro" id="IPR003607">
    <property type="entry name" value="HD/PDEase_dom"/>
</dbReference>
<dbReference type="Proteomes" id="UP001152320">
    <property type="component" value="Chromosome 14"/>
</dbReference>
<feature type="active site" description="Proton donor" evidence="6">
    <location>
        <position position="589"/>
    </location>
</feature>
<feature type="binding site" evidence="8">
    <location>
        <position position="593"/>
    </location>
    <ligand>
        <name>Zn(2+)</name>
        <dbReference type="ChEBI" id="CHEBI:29105"/>
        <label>1</label>
    </ligand>
</feature>
<dbReference type="InterPro" id="IPR057304">
    <property type="entry name" value="PDE8-like_REC_N"/>
</dbReference>
<dbReference type="Gene3D" id="3.30.450.20">
    <property type="entry name" value="PAS domain"/>
    <property type="match status" value="1"/>
</dbReference>
<comment type="cofactor">
    <cofactor evidence="9">
        <name>a divalent metal cation</name>
        <dbReference type="ChEBI" id="CHEBI:60240"/>
    </cofactor>
    <text evidence="9">Binds 2 divalent metal cations per subunit. Site 1 may preferentially bind zinc ions, while site 2 has a preference for magnesium and/or manganese ions.</text>
</comment>
<reference evidence="13" key="1">
    <citation type="submission" date="2021-10" db="EMBL/GenBank/DDBJ databases">
        <title>Tropical sea cucumber genome reveals ecological adaptation and Cuvierian tubules defense mechanism.</title>
        <authorList>
            <person name="Chen T."/>
        </authorList>
    </citation>
    <scope>NUCLEOTIDE SEQUENCE</scope>
    <source>
        <strain evidence="13">Nanhai2018</strain>
        <tissue evidence="13">Muscle</tissue>
    </source>
</reference>
<dbReference type="GO" id="GO:0004114">
    <property type="term" value="F:3',5'-cyclic-nucleotide phosphodiesterase activity"/>
    <property type="evidence" value="ECO:0007669"/>
    <property type="project" value="InterPro"/>
</dbReference>
<comment type="caution">
    <text evidence="13">The sequence shown here is derived from an EMBL/GenBank/DDBJ whole genome shotgun (WGS) entry which is preliminary data.</text>
</comment>
<accession>A0A9Q1BNG4</accession>
<dbReference type="Pfam" id="PF00233">
    <property type="entry name" value="PDEase_I"/>
    <property type="match status" value="1"/>
</dbReference>
<feature type="compositionally biased region" description="Polar residues" evidence="10">
    <location>
        <begin position="493"/>
        <end position="518"/>
    </location>
</feature>
<dbReference type="Pfam" id="PF23198">
    <property type="entry name" value="PDE8A_N"/>
    <property type="match status" value="1"/>
</dbReference>
<evidence type="ECO:0000259" key="12">
    <source>
        <dbReference type="PROSITE" id="PS51845"/>
    </source>
</evidence>
<dbReference type="EMBL" id="JAIZAY010000014">
    <property type="protein sequence ID" value="KAJ8029769.1"/>
    <property type="molecule type" value="Genomic_DNA"/>
</dbReference>